<reference evidence="10 11" key="1">
    <citation type="submission" date="2020-02" db="EMBL/GenBank/DDBJ databases">
        <title>Whole-genome analyses of novel actinobacteria.</title>
        <authorList>
            <person name="Sahin N."/>
        </authorList>
    </citation>
    <scope>NUCLEOTIDE SEQUENCE [LARGE SCALE GENOMIC DNA]</scope>
    <source>
        <strain evidence="10 11">KC13</strain>
    </source>
</reference>
<evidence type="ECO:0000256" key="6">
    <source>
        <dbReference type="ARBA" id="ARBA00023136"/>
    </source>
</evidence>
<evidence type="ECO:0000256" key="2">
    <source>
        <dbReference type="ARBA" id="ARBA00022448"/>
    </source>
</evidence>
<evidence type="ECO:0000313" key="10">
    <source>
        <dbReference type="EMBL" id="NGN93763.1"/>
    </source>
</evidence>
<comment type="similarity">
    <text evidence="7">Belongs to the binding-protein-dependent transport system permease family.</text>
</comment>
<feature type="transmembrane region" description="Helical" evidence="7">
    <location>
        <begin position="269"/>
        <end position="291"/>
    </location>
</feature>
<dbReference type="InterPro" id="IPR035906">
    <property type="entry name" value="MetI-like_sf"/>
</dbReference>
<keyword evidence="4 7" id="KW-0812">Transmembrane</keyword>
<dbReference type="GO" id="GO:0005886">
    <property type="term" value="C:plasma membrane"/>
    <property type="evidence" value="ECO:0007669"/>
    <property type="project" value="UniProtKB-SubCell"/>
</dbReference>
<feature type="transmembrane region" description="Helical" evidence="7">
    <location>
        <begin position="34"/>
        <end position="53"/>
    </location>
</feature>
<dbReference type="PROSITE" id="PS50928">
    <property type="entry name" value="ABC_TM1"/>
    <property type="match status" value="1"/>
</dbReference>
<feature type="domain" description="ABC transmembrane type-1" evidence="9">
    <location>
        <begin position="97"/>
        <end position="291"/>
    </location>
</feature>
<dbReference type="PANTHER" id="PTHR43744">
    <property type="entry name" value="ABC TRANSPORTER PERMEASE PROTEIN MG189-RELATED-RELATED"/>
    <property type="match status" value="1"/>
</dbReference>
<evidence type="ECO:0000256" key="7">
    <source>
        <dbReference type="RuleBase" id="RU363032"/>
    </source>
</evidence>
<comment type="subcellular location">
    <subcellularLocation>
        <location evidence="1 7">Cell membrane</location>
        <topology evidence="1 7">Multi-pass membrane protein</topology>
    </subcellularLocation>
</comment>
<keyword evidence="2 7" id="KW-0813">Transport</keyword>
<name>A0A6M1QV17_9ACTN</name>
<evidence type="ECO:0000256" key="1">
    <source>
        <dbReference type="ARBA" id="ARBA00004651"/>
    </source>
</evidence>
<proteinExistence type="inferred from homology"/>
<dbReference type="Gene3D" id="1.10.3720.10">
    <property type="entry name" value="MetI-like"/>
    <property type="match status" value="1"/>
</dbReference>
<evidence type="ECO:0000259" key="9">
    <source>
        <dbReference type="PROSITE" id="PS50928"/>
    </source>
</evidence>
<protein>
    <submittedName>
        <fullName evidence="10">Carbohydrate ABC transporter permease</fullName>
    </submittedName>
</protein>
<keyword evidence="3" id="KW-1003">Cell membrane</keyword>
<dbReference type="EMBL" id="JAALAA010000010">
    <property type="protein sequence ID" value="NGN93763.1"/>
    <property type="molecule type" value="Genomic_DNA"/>
</dbReference>
<keyword evidence="6 7" id="KW-0472">Membrane</keyword>
<feature type="transmembrane region" description="Helical" evidence="7">
    <location>
        <begin position="101"/>
        <end position="122"/>
    </location>
</feature>
<evidence type="ECO:0000256" key="4">
    <source>
        <dbReference type="ARBA" id="ARBA00022692"/>
    </source>
</evidence>
<dbReference type="CDD" id="cd06261">
    <property type="entry name" value="TM_PBP2"/>
    <property type="match status" value="1"/>
</dbReference>
<dbReference type="GO" id="GO:0055085">
    <property type="term" value="P:transmembrane transport"/>
    <property type="evidence" value="ECO:0007669"/>
    <property type="project" value="InterPro"/>
</dbReference>
<dbReference type="Proteomes" id="UP000483261">
    <property type="component" value="Unassembled WGS sequence"/>
</dbReference>
<organism evidence="10 11">
    <name type="scientific">Nocardioides turkmenicus</name>
    <dbReference type="NCBI Taxonomy" id="2711220"/>
    <lineage>
        <taxon>Bacteria</taxon>
        <taxon>Bacillati</taxon>
        <taxon>Actinomycetota</taxon>
        <taxon>Actinomycetes</taxon>
        <taxon>Propionibacteriales</taxon>
        <taxon>Nocardioidaceae</taxon>
        <taxon>Nocardioides</taxon>
    </lineage>
</organism>
<evidence type="ECO:0000313" key="11">
    <source>
        <dbReference type="Proteomes" id="UP000483261"/>
    </source>
</evidence>
<dbReference type="AlphaFoldDB" id="A0A6M1QV17"/>
<feature type="region of interest" description="Disordered" evidence="8">
    <location>
        <begin position="1"/>
        <end position="26"/>
    </location>
</feature>
<dbReference type="RefSeq" id="WP_165111493.1">
    <property type="nucleotide sequence ID" value="NZ_JAALAA010000010.1"/>
</dbReference>
<keyword evidence="5 7" id="KW-1133">Transmembrane helix</keyword>
<comment type="caution">
    <text evidence="10">The sequence shown here is derived from an EMBL/GenBank/DDBJ whole genome shotgun (WGS) entry which is preliminary data.</text>
</comment>
<evidence type="ECO:0000256" key="5">
    <source>
        <dbReference type="ARBA" id="ARBA00022989"/>
    </source>
</evidence>
<evidence type="ECO:0000256" key="3">
    <source>
        <dbReference type="ARBA" id="ARBA00022475"/>
    </source>
</evidence>
<dbReference type="Pfam" id="PF00528">
    <property type="entry name" value="BPD_transp_1"/>
    <property type="match status" value="1"/>
</dbReference>
<dbReference type="PANTHER" id="PTHR43744:SF12">
    <property type="entry name" value="ABC TRANSPORTER PERMEASE PROTEIN MG189-RELATED"/>
    <property type="match status" value="1"/>
</dbReference>
<sequence length="305" mass="33105">MNATKTRPVETTEVAPTPHRAAAGPRRTWNPSKIGVNTLLIITAAYTFLPLAWTALAAFKNAGAIQTGDVFSLNGFDPIGNVAMIWDYHDGVYLRWFVNSLLYAGVGAGLGALICVAAGYAFDKYHFWGKDKLFGLVLLGVLVPQAATTLPLYLLASKADLVNTYWAVLIPSLVNPFGVYLARVFASGYVPDEALEAGRIDGAGELRMFWNLGLPMLGSGYTTILLYQFSAIWNGFYLSLVMLTDRDLFPVSLGIYELNTSLPSEGPQFLPVVMLGSLIAVLPLVIIFISLQRFWKAGLTAGSVK</sequence>
<feature type="transmembrane region" description="Helical" evidence="7">
    <location>
        <begin position="134"/>
        <end position="156"/>
    </location>
</feature>
<dbReference type="SUPFAM" id="SSF161098">
    <property type="entry name" value="MetI-like"/>
    <property type="match status" value="1"/>
</dbReference>
<feature type="transmembrane region" description="Helical" evidence="7">
    <location>
        <begin position="162"/>
        <end position="182"/>
    </location>
</feature>
<evidence type="ECO:0000256" key="8">
    <source>
        <dbReference type="SAM" id="MobiDB-lite"/>
    </source>
</evidence>
<keyword evidence="11" id="KW-1185">Reference proteome</keyword>
<dbReference type="InterPro" id="IPR000515">
    <property type="entry name" value="MetI-like"/>
</dbReference>
<gene>
    <name evidence="10" type="ORF">G5C66_13540</name>
</gene>
<accession>A0A6M1QV17</accession>